<dbReference type="EMBL" id="FNRV01000001">
    <property type="protein sequence ID" value="SEB99712.1"/>
    <property type="molecule type" value="Genomic_DNA"/>
</dbReference>
<evidence type="ECO:0008006" key="3">
    <source>
        <dbReference type="Google" id="ProtNLM"/>
    </source>
</evidence>
<dbReference type="RefSeq" id="WP_090463421.1">
    <property type="nucleotide sequence ID" value="NZ_FNRV01000001.1"/>
</dbReference>
<evidence type="ECO:0000313" key="1">
    <source>
        <dbReference type="EMBL" id="SEB99712.1"/>
    </source>
</evidence>
<keyword evidence="2" id="KW-1185">Reference proteome</keyword>
<name>A0ABY0XRZ2_9PSED</name>
<protein>
    <recommendedName>
        <fullName evidence="3">Phage protein</fullName>
    </recommendedName>
</protein>
<comment type="caution">
    <text evidence="1">The sequence shown here is derived from an EMBL/GenBank/DDBJ whole genome shotgun (WGS) entry which is preliminary data.</text>
</comment>
<dbReference type="Proteomes" id="UP000199665">
    <property type="component" value="Unassembled WGS sequence"/>
</dbReference>
<reference evidence="1 2" key="1">
    <citation type="submission" date="2016-10" db="EMBL/GenBank/DDBJ databases">
        <authorList>
            <person name="Varghese N."/>
            <person name="Submissions S."/>
        </authorList>
    </citation>
    <scope>NUCLEOTIDE SEQUENCE [LARGE SCALE GENOMIC DNA]</scope>
    <source>
        <strain evidence="1 2">DSM 18327</strain>
    </source>
</reference>
<sequence>MAAFGFSAEDFEVEVEVWPDCWASFECFAAMQTQWRTGMAGATGLDYVALEPVMRLQGIPKAERIHTFEDIRTMEMAALEVMQVKRER</sequence>
<gene>
    <name evidence="1" type="ORF">SAMN05216205_1192</name>
</gene>
<proteinExistence type="predicted"/>
<dbReference type="InterPro" id="IPR014915">
    <property type="entry name" value="Phage_TLS_TfmB"/>
</dbReference>
<evidence type="ECO:0000313" key="2">
    <source>
        <dbReference type="Proteomes" id="UP000199665"/>
    </source>
</evidence>
<accession>A0ABY0XRZ2</accession>
<organism evidence="1 2">
    <name type="scientific">Pseudomonas mohnii</name>
    <dbReference type="NCBI Taxonomy" id="395600"/>
    <lineage>
        <taxon>Bacteria</taxon>
        <taxon>Pseudomonadati</taxon>
        <taxon>Pseudomonadota</taxon>
        <taxon>Gammaproteobacteria</taxon>
        <taxon>Pseudomonadales</taxon>
        <taxon>Pseudomonadaceae</taxon>
        <taxon>Pseudomonas</taxon>
    </lineage>
</organism>
<dbReference type="Pfam" id="PF08809">
    <property type="entry name" value="DUF1799"/>
    <property type="match status" value="1"/>
</dbReference>